<feature type="signal peptide" evidence="1">
    <location>
        <begin position="1"/>
        <end position="21"/>
    </location>
</feature>
<gene>
    <name evidence="3" type="ORF">DSM02_1394</name>
</gene>
<evidence type="ECO:0000259" key="2">
    <source>
        <dbReference type="Pfam" id="PF16405"/>
    </source>
</evidence>
<dbReference type="RefSeq" id="WP_164918253.1">
    <property type="nucleotide sequence ID" value="NZ_JBHUOO010000047.1"/>
</dbReference>
<dbReference type="Proteomes" id="UP000289859">
    <property type="component" value="Unassembled WGS sequence"/>
</dbReference>
<dbReference type="AlphaFoldDB" id="A0A4Q0PAR9"/>
<feature type="chain" id="PRO_5020310970" description="DUF5013 domain-containing protein" evidence="1">
    <location>
        <begin position="22"/>
        <end position="580"/>
    </location>
</feature>
<protein>
    <recommendedName>
        <fullName evidence="2">DUF5013 domain-containing protein</fullName>
    </recommendedName>
</protein>
<organism evidence="3 4">
    <name type="scientific">Leeuwenhoekiella polynyae</name>
    <dbReference type="NCBI Taxonomy" id="1550906"/>
    <lineage>
        <taxon>Bacteria</taxon>
        <taxon>Pseudomonadati</taxon>
        <taxon>Bacteroidota</taxon>
        <taxon>Flavobacteriia</taxon>
        <taxon>Flavobacteriales</taxon>
        <taxon>Flavobacteriaceae</taxon>
        <taxon>Leeuwenhoekiella</taxon>
    </lineage>
</organism>
<feature type="domain" description="DUF5013" evidence="2">
    <location>
        <begin position="243"/>
        <end position="382"/>
    </location>
</feature>
<proteinExistence type="predicted"/>
<feature type="domain" description="DUF5013" evidence="2">
    <location>
        <begin position="413"/>
        <end position="557"/>
    </location>
</feature>
<keyword evidence="1" id="KW-0732">Signal</keyword>
<dbReference type="InterPro" id="IPR032181">
    <property type="entry name" value="DUF5013"/>
</dbReference>
<dbReference type="PROSITE" id="PS51257">
    <property type="entry name" value="PROKAR_LIPOPROTEIN"/>
    <property type="match status" value="1"/>
</dbReference>
<dbReference type="Pfam" id="PF16405">
    <property type="entry name" value="DUF5013"/>
    <property type="match status" value="2"/>
</dbReference>
<accession>A0A4Q0PAR9</accession>
<dbReference type="EMBL" id="QOVK01000004">
    <property type="protein sequence ID" value="RXG23910.1"/>
    <property type="molecule type" value="Genomic_DNA"/>
</dbReference>
<sequence>MKTFKKQFFLLLCFVALVLVAACSDEMEDYRKFTEGGEINYTEKMDSIKVFTGRERLYLQGIVNADPKITSFRVYWNSKADSVVVPVTRTKPVDTLSVYIDDLEENIYNLEVRTYDDELNSSIPVNITAEVYGSRYQNTLYNRPVISNVLIGNDLTVSYSSMDLTTGVLGTEIQYTSSNTSEIEEFYVPIDSAMAFIEDFTSGSEYQYRTIFKPEPTSIDTFYTDYQGYIPEPKLTDPPYLLNSSYPFEILEGGSRWGTPVGWIHNEAALSHGGYGALDGELFDLESGWGEPDLINAKVYQTVILPAGTYAYSINIAETNYEGADNNLDKAYFTVAKGPQLPDVSEVETSSETLAYERVNKANGLNSLLTFTLEETTQLSIGVQTTNDGGAGRYLKINSFKLNQFSKAPYLENAVAPYKLSSSGSRWGTPENWIHNDAAMNHTDNGPQGAYDGNSAKWDLESGWGQPNIVNGKVYQVLFLEPGTYTYTVTIFATNYTGTRGTSDQAYFVVAEGETLPDVADVETAEETLVYDRVDSANDNTRILSFTISEPTKVAIGGETTNEEGVGRFLQVESFKLVKQ</sequence>
<reference evidence="3 4" key="1">
    <citation type="submission" date="2018-07" db="EMBL/GenBank/DDBJ databases">
        <title>Leeuwenhoekiella genomics.</title>
        <authorList>
            <person name="Tahon G."/>
            <person name="Willems A."/>
        </authorList>
    </citation>
    <scope>NUCLEOTIDE SEQUENCE [LARGE SCALE GENOMIC DNA]</scope>
    <source>
        <strain evidence="3 4">LMG 29608</strain>
    </source>
</reference>
<evidence type="ECO:0000313" key="3">
    <source>
        <dbReference type="EMBL" id="RXG23910.1"/>
    </source>
</evidence>
<comment type="caution">
    <text evidence="3">The sequence shown here is derived from an EMBL/GenBank/DDBJ whole genome shotgun (WGS) entry which is preliminary data.</text>
</comment>
<dbReference type="Pfam" id="PF16389">
    <property type="entry name" value="DUF4998"/>
    <property type="match status" value="1"/>
</dbReference>
<name>A0A4Q0PAR9_9FLAO</name>
<evidence type="ECO:0000313" key="4">
    <source>
        <dbReference type="Proteomes" id="UP000289859"/>
    </source>
</evidence>
<keyword evidence="4" id="KW-1185">Reference proteome</keyword>
<evidence type="ECO:0000256" key="1">
    <source>
        <dbReference type="SAM" id="SignalP"/>
    </source>
</evidence>